<dbReference type="SUPFAM" id="SSF55347">
    <property type="entry name" value="Glyceraldehyde-3-phosphate dehydrogenase-like, C-terminal domain"/>
    <property type="match status" value="1"/>
</dbReference>
<proteinExistence type="inferred from homology"/>
<dbReference type="Pfam" id="PF00044">
    <property type="entry name" value="Gp_dh_N"/>
    <property type="match status" value="1"/>
</dbReference>
<dbReference type="Proteomes" id="UP000652761">
    <property type="component" value="Unassembled WGS sequence"/>
</dbReference>
<accession>A0A843X9C7</accession>
<evidence type="ECO:0000313" key="8">
    <source>
        <dbReference type="Proteomes" id="UP000652761"/>
    </source>
</evidence>
<evidence type="ECO:0000256" key="1">
    <source>
        <dbReference type="ARBA" id="ARBA00007406"/>
    </source>
</evidence>
<dbReference type="EMBL" id="NMUH01006745">
    <property type="protein sequence ID" value="MQM15921.1"/>
    <property type="molecule type" value="Genomic_DNA"/>
</dbReference>
<dbReference type="InterPro" id="IPR036291">
    <property type="entry name" value="NAD(P)-bd_dom_sf"/>
</dbReference>
<dbReference type="GO" id="GO:0051287">
    <property type="term" value="F:NAD binding"/>
    <property type="evidence" value="ECO:0007669"/>
    <property type="project" value="InterPro"/>
</dbReference>
<evidence type="ECO:0000256" key="4">
    <source>
        <dbReference type="ARBA" id="ARBA00023027"/>
    </source>
</evidence>
<dbReference type="InterPro" id="IPR020828">
    <property type="entry name" value="GlycerAld_3-P_DH_NAD(P)-bd"/>
</dbReference>
<evidence type="ECO:0000256" key="3">
    <source>
        <dbReference type="ARBA" id="ARBA00023002"/>
    </source>
</evidence>
<sequence length="208" mass="22774">MRLAATFVAINQFWPNDPLASTYVDANPKSAATPMDANSILAASDVDMYMFKYDTIHSSWKYRELKVKDSETLLFGEKEVVVFGSIEDRNSEENPWGEVGAEYVVESTGVFTDKSKDAPHLNGGAKKVVISTLRKDASMFVDGVNEHEYMADIDIVSNTSYTMNSMAPLAKVSGLVEGLMTTVHSITTTQKTVDGPFSKDGRAYGTST</sequence>
<evidence type="ECO:0000259" key="6">
    <source>
        <dbReference type="SMART" id="SM00846"/>
    </source>
</evidence>
<evidence type="ECO:0000313" key="7">
    <source>
        <dbReference type="EMBL" id="MQM15921.1"/>
    </source>
</evidence>
<evidence type="ECO:0000256" key="5">
    <source>
        <dbReference type="RuleBase" id="RU000397"/>
    </source>
</evidence>
<protein>
    <recommendedName>
        <fullName evidence="6">Glyceraldehyde 3-phosphate dehydrogenase NAD(P) binding domain-containing protein</fullName>
    </recommendedName>
</protein>
<dbReference type="AlphaFoldDB" id="A0A843X9C7"/>
<dbReference type="OrthoDB" id="1706231at2759"/>
<evidence type="ECO:0000256" key="2">
    <source>
        <dbReference type="ARBA" id="ARBA00011881"/>
    </source>
</evidence>
<feature type="domain" description="Glyceraldehyde 3-phosphate dehydrogenase NAD(P) binding" evidence="6">
    <location>
        <begin position="35"/>
        <end position="161"/>
    </location>
</feature>
<dbReference type="PANTHER" id="PTHR10836">
    <property type="entry name" value="GLYCERALDEHYDE 3-PHOSPHATE DEHYDROGENASE"/>
    <property type="match status" value="1"/>
</dbReference>
<name>A0A843X9C7_COLES</name>
<dbReference type="PANTHER" id="PTHR10836:SF76">
    <property type="entry name" value="GLYCERALDEHYDE-3-PHOSPHATE DEHYDROGENASE-RELATED"/>
    <property type="match status" value="1"/>
</dbReference>
<dbReference type="SUPFAM" id="SSF51735">
    <property type="entry name" value="NAD(P)-binding Rossmann-fold domains"/>
    <property type="match status" value="1"/>
</dbReference>
<keyword evidence="8" id="KW-1185">Reference proteome</keyword>
<dbReference type="GO" id="GO:0006096">
    <property type="term" value="P:glycolytic process"/>
    <property type="evidence" value="ECO:0007669"/>
    <property type="project" value="TreeGrafter"/>
</dbReference>
<keyword evidence="3" id="KW-0560">Oxidoreductase</keyword>
<dbReference type="InterPro" id="IPR020829">
    <property type="entry name" value="GlycerAld_3-P_DH_cat"/>
</dbReference>
<dbReference type="Gene3D" id="3.40.50.720">
    <property type="entry name" value="NAD(P)-binding Rossmann-like Domain"/>
    <property type="match status" value="1"/>
</dbReference>
<dbReference type="GO" id="GO:0005829">
    <property type="term" value="C:cytosol"/>
    <property type="evidence" value="ECO:0007669"/>
    <property type="project" value="TreeGrafter"/>
</dbReference>
<reference evidence="7" key="1">
    <citation type="submission" date="2017-07" db="EMBL/GenBank/DDBJ databases">
        <title>Taro Niue Genome Assembly and Annotation.</title>
        <authorList>
            <person name="Atibalentja N."/>
            <person name="Keating K."/>
            <person name="Fields C.J."/>
        </authorList>
    </citation>
    <scope>NUCLEOTIDE SEQUENCE</scope>
    <source>
        <strain evidence="7">Niue_2</strain>
        <tissue evidence="7">Leaf</tissue>
    </source>
</reference>
<comment type="similarity">
    <text evidence="1 5">Belongs to the glyceraldehyde-3-phosphate dehydrogenase family.</text>
</comment>
<comment type="caution">
    <text evidence="7">The sequence shown here is derived from an EMBL/GenBank/DDBJ whole genome shotgun (WGS) entry which is preliminary data.</text>
</comment>
<dbReference type="Pfam" id="PF02800">
    <property type="entry name" value="Gp_dh_C"/>
    <property type="match status" value="1"/>
</dbReference>
<dbReference type="SMART" id="SM00846">
    <property type="entry name" value="Gp_dh_N"/>
    <property type="match status" value="1"/>
</dbReference>
<keyword evidence="4" id="KW-0520">NAD</keyword>
<dbReference type="InterPro" id="IPR020831">
    <property type="entry name" value="GlycerAld/Erythrose_P_DH"/>
</dbReference>
<organism evidence="7 8">
    <name type="scientific">Colocasia esculenta</name>
    <name type="common">Wild taro</name>
    <name type="synonym">Arum esculentum</name>
    <dbReference type="NCBI Taxonomy" id="4460"/>
    <lineage>
        <taxon>Eukaryota</taxon>
        <taxon>Viridiplantae</taxon>
        <taxon>Streptophyta</taxon>
        <taxon>Embryophyta</taxon>
        <taxon>Tracheophyta</taxon>
        <taxon>Spermatophyta</taxon>
        <taxon>Magnoliopsida</taxon>
        <taxon>Liliopsida</taxon>
        <taxon>Araceae</taxon>
        <taxon>Aroideae</taxon>
        <taxon>Colocasieae</taxon>
        <taxon>Colocasia</taxon>
    </lineage>
</organism>
<gene>
    <name evidence="7" type="ORF">Taro_048874</name>
</gene>
<comment type="subunit">
    <text evidence="2">Homotetramer.</text>
</comment>
<dbReference type="GO" id="GO:0004365">
    <property type="term" value="F:glyceraldehyde-3-phosphate dehydrogenase (NAD+) (phosphorylating) activity"/>
    <property type="evidence" value="ECO:0007669"/>
    <property type="project" value="TreeGrafter"/>
</dbReference>
<dbReference type="PRINTS" id="PR00078">
    <property type="entry name" value="G3PDHDRGNASE"/>
</dbReference>